<organism evidence="2 3">
    <name type="scientific">Pseudomyxococcus hansupus</name>
    <dbReference type="NCBI Taxonomy" id="1297742"/>
    <lineage>
        <taxon>Bacteria</taxon>
        <taxon>Pseudomonadati</taxon>
        <taxon>Myxococcota</taxon>
        <taxon>Myxococcia</taxon>
        <taxon>Myxococcales</taxon>
        <taxon>Cystobacterineae</taxon>
        <taxon>Myxococcaceae</taxon>
        <taxon>Pseudomyxococcus</taxon>
    </lineage>
</organism>
<dbReference type="PRINTS" id="PR00420">
    <property type="entry name" value="RNGMNOXGNASE"/>
</dbReference>
<protein>
    <submittedName>
        <fullName evidence="2">Oxidoreductase</fullName>
    </submittedName>
</protein>
<dbReference type="eggNOG" id="COG0644">
    <property type="taxonomic scope" value="Bacteria"/>
</dbReference>
<reference evidence="2 3" key="1">
    <citation type="journal article" date="2016" name="PLoS ONE">
        <title>Complete Genome Sequence and Comparative Genomics of a Novel Myxobacterium Myxococcus hansupus.</title>
        <authorList>
            <person name="Sharma G."/>
            <person name="Narwani T."/>
            <person name="Subramanian S."/>
        </authorList>
    </citation>
    <scope>NUCLEOTIDE SEQUENCE [LARGE SCALE GENOMIC DNA]</scope>
    <source>
        <strain evidence="3">mixupus</strain>
    </source>
</reference>
<dbReference type="GO" id="GO:0071949">
    <property type="term" value="F:FAD binding"/>
    <property type="evidence" value="ECO:0007669"/>
    <property type="project" value="InterPro"/>
</dbReference>
<dbReference type="STRING" id="1297742.A176_000254"/>
<dbReference type="InterPro" id="IPR002938">
    <property type="entry name" value="FAD-bd"/>
</dbReference>
<dbReference type="KEGG" id="mym:A176_000254"/>
<dbReference type="PATRIC" id="fig|1297742.4.peg.262"/>
<dbReference type="EMBL" id="CP012109">
    <property type="protein sequence ID" value="AKQ63342.1"/>
    <property type="molecule type" value="Genomic_DNA"/>
</dbReference>
<name>A0A0H4X640_9BACT</name>
<dbReference type="PANTHER" id="PTHR42685:SF19">
    <property type="entry name" value="POSSIBLE OXIDOREDUCTASE"/>
    <property type="match status" value="1"/>
</dbReference>
<proteinExistence type="predicted"/>
<feature type="domain" description="FAD-binding" evidence="1">
    <location>
        <begin position="18"/>
        <end position="180"/>
    </location>
</feature>
<sequence>MGLKGIERRGGVHAVKRYDVAVVGGGPAGLSVAITTTLRGLNTVVLERASAPVDKACGEGLLPAGLAVLERLGVRPLLDDEGSFPFKGVRYVQEDGSTAEGLFPGGGALGVRRVALASALVSRARAVGAELRERTQVLSHQRSGDGVVLHTAEGPVEAAMLVAADGLASPLRHAEGLDVEPVGPRRFGLRRHFQLAPWTPYVEIYFAPGVEAYVTPTGVKRVGLAFLWEDGRVDGRVSFESLLSRFPVLEARLSGAAPDSQPRGAGPLARVSRARIADRFALVGDAAGYVDAITGEGMSLAFVCAEALGNLLPDALARGATRESLAPYEDCFQRVFRKYSWSTGALLMLARRPWLRRPVVRLLGKTPWAFERILHGIVT</sequence>
<keyword evidence="3" id="KW-1185">Reference proteome</keyword>
<dbReference type="Proteomes" id="UP000009026">
    <property type="component" value="Chromosome"/>
</dbReference>
<dbReference type="Pfam" id="PF01494">
    <property type="entry name" value="FAD_binding_3"/>
    <property type="match status" value="1"/>
</dbReference>
<evidence type="ECO:0000313" key="2">
    <source>
        <dbReference type="EMBL" id="AKQ63342.1"/>
    </source>
</evidence>
<dbReference type="Gene3D" id="3.50.50.60">
    <property type="entry name" value="FAD/NAD(P)-binding domain"/>
    <property type="match status" value="1"/>
</dbReference>
<dbReference type="InterPro" id="IPR050407">
    <property type="entry name" value="Geranylgeranyl_reductase"/>
</dbReference>
<accession>A0A0H4X640</accession>
<evidence type="ECO:0000259" key="1">
    <source>
        <dbReference type="Pfam" id="PF01494"/>
    </source>
</evidence>
<evidence type="ECO:0000313" key="3">
    <source>
        <dbReference type="Proteomes" id="UP000009026"/>
    </source>
</evidence>
<gene>
    <name evidence="2" type="ORF">A176_000254</name>
</gene>
<dbReference type="PANTHER" id="PTHR42685">
    <property type="entry name" value="GERANYLGERANYL DIPHOSPHATE REDUCTASE"/>
    <property type="match status" value="1"/>
</dbReference>
<dbReference type="InterPro" id="IPR036188">
    <property type="entry name" value="FAD/NAD-bd_sf"/>
</dbReference>
<dbReference type="SUPFAM" id="SSF51905">
    <property type="entry name" value="FAD/NAD(P)-binding domain"/>
    <property type="match status" value="1"/>
</dbReference>
<dbReference type="AlphaFoldDB" id="A0A0H4X640"/>